<feature type="transmembrane region" description="Helical" evidence="1">
    <location>
        <begin position="320"/>
        <end position="344"/>
    </location>
</feature>
<reference evidence="2" key="2">
    <citation type="submission" date="2020-09" db="EMBL/GenBank/DDBJ databases">
        <authorList>
            <person name="Sun Q."/>
            <person name="Ohkuma M."/>
        </authorList>
    </citation>
    <scope>NUCLEOTIDE SEQUENCE</scope>
    <source>
        <strain evidence="2">JCM 19831</strain>
    </source>
</reference>
<comment type="caution">
    <text evidence="2">The sequence shown here is derived from an EMBL/GenBank/DDBJ whole genome shotgun (WGS) entry which is preliminary data.</text>
</comment>
<evidence type="ECO:0000313" key="2">
    <source>
        <dbReference type="EMBL" id="GGM45392.1"/>
    </source>
</evidence>
<dbReference type="EMBL" id="BMPI01000027">
    <property type="protein sequence ID" value="GGM45392.1"/>
    <property type="molecule type" value="Genomic_DNA"/>
</dbReference>
<gene>
    <name evidence="2" type="ORF">GCM10007977_053710</name>
</gene>
<feature type="transmembrane region" description="Helical" evidence="1">
    <location>
        <begin position="171"/>
        <end position="190"/>
    </location>
</feature>
<feature type="transmembrane region" description="Helical" evidence="1">
    <location>
        <begin position="80"/>
        <end position="106"/>
    </location>
</feature>
<feature type="transmembrane region" description="Helical" evidence="1">
    <location>
        <begin position="241"/>
        <end position="262"/>
    </location>
</feature>
<organism evidence="2 3">
    <name type="scientific">Dactylosporangium sucinum</name>
    <dbReference type="NCBI Taxonomy" id="1424081"/>
    <lineage>
        <taxon>Bacteria</taxon>
        <taxon>Bacillati</taxon>
        <taxon>Actinomycetota</taxon>
        <taxon>Actinomycetes</taxon>
        <taxon>Micromonosporales</taxon>
        <taxon>Micromonosporaceae</taxon>
        <taxon>Dactylosporangium</taxon>
    </lineage>
</organism>
<protein>
    <submittedName>
        <fullName evidence="2">Uncharacterized protein</fullName>
    </submittedName>
</protein>
<name>A0A917U164_9ACTN</name>
<dbReference type="Proteomes" id="UP000642070">
    <property type="component" value="Unassembled WGS sequence"/>
</dbReference>
<feature type="transmembrane region" description="Helical" evidence="1">
    <location>
        <begin position="211"/>
        <end position="235"/>
    </location>
</feature>
<feature type="transmembrane region" description="Helical" evidence="1">
    <location>
        <begin position="356"/>
        <end position="374"/>
    </location>
</feature>
<feature type="transmembrane region" description="Helical" evidence="1">
    <location>
        <begin position="146"/>
        <end position="165"/>
    </location>
</feature>
<keyword evidence="1" id="KW-0812">Transmembrane</keyword>
<dbReference type="RefSeq" id="WP_190252708.1">
    <property type="nucleotide sequence ID" value="NZ_BMPI01000027.1"/>
</dbReference>
<evidence type="ECO:0000256" key="1">
    <source>
        <dbReference type="SAM" id="Phobius"/>
    </source>
</evidence>
<proteinExistence type="predicted"/>
<feature type="transmembrane region" description="Helical" evidence="1">
    <location>
        <begin position="39"/>
        <end position="60"/>
    </location>
</feature>
<keyword evidence="3" id="KW-1185">Reference proteome</keyword>
<reference evidence="2" key="1">
    <citation type="journal article" date="2014" name="Int. J. Syst. Evol. Microbiol.">
        <title>Complete genome sequence of Corynebacterium casei LMG S-19264T (=DSM 44701T), isolated from a smear-ripened cheese.</title>
        <authorList>
            <consortium name="US DOE Joint Genome Institute (JGI-PGF)"/>
            <person name="Walter F."/>
            <person name="Albersmeier A."/>
            <person name="Kalinowski J."/>
            <person name="Ruckert C."/>
        </authorList>
    </citation>
    <scope>NUCLEOTIDE SEQUENCE</scope>
    <source>
        <strain evidence="2">JCM 19831</strain>
    </source>
</reference>
<sequence>MDAPGRVRPRTLASLLAGRSAYRASQLLATVALLPVWGTARYGIFGGAVATFSWIVALLVAGPEKTVLKLLPRAPRTGPLIVRAAAAVLWAVPAPVLAAFAVSALVAPHGAVAVYLGAATTATMTGVVLLLVGLHRAMGRPWYDSRTFLALAAVQLGLLGLAAAGLGPLGYLAALAAAQTALCVPLLLRLGRPSLVIRHRPAFVRRIACTVALMGTPEVCLYLCTSVLVALLSASAFRDQVGPLVVVDVVWSAGVNLLLYVLRVYTPWVSVRLVGAGGASGRRTALRVVRWVVAADLAYLAVLGAAGAELFAASRGPAAPVVWAVLLLARTPMLMAVILAGYLVENSDAASTRITGLAAAVGLAAAALSGVVAVPLAGGVGLLAALAVAEVAQAATLWHRLARRPAPAPVEEDVHVAA</sequence>
<feature type="transmembrane region" description="Helical" evidence="1">
    <location>
        <begin position="112"/>
        <end position="134"/>
    </location>
</feature>
<dbReference type="AlphaFoldDB" id="A0A917U164"/>
<evidence type="ECO:0000313" key="3">
    <source>
        <dbReference type="Proteomes" id="UP000642070"/>
    </source>
</evidence>
<keyword evidence="1" id="KW-1133">Transmembrane helix</keyword>
<keyword evidence="1" id="KW-0472">Membrane</keyword>
<accession>A0A917U164</accession>
<feature type="transmembrane region" description="Helical" evidence="1">
    <location>
        <begin position="288"/>
        <end position="308"/>
    </location>
</feature>